<dbReference type="EMBL" id="FUWR01000006">
    <property type="protein sequence ID" value="SJZ70301.1"/>
    <property type="molecule type" value="Genomic_DNA"/>
</dbReference>
<evidence type="ECO:0000256" key="1">
    <source>
        <dbReference type="ARBA" id="ARBA00000316"/>
    </source>
</evidence>
<dbReference type="SUPFAM" id="SSF51419">
    <property type="entry name" value="PLP-binding barrel"/>
    <property type="match status" value="1"/>
</dbReference>
<dbReference type="Pfam" id="PF01168">
    <property type="entry name" value="Ala_racemase_N"/>
    <property type="match status" value="1"/>
</dbReference>
<evidence type="ECO:0000256" key="3">
    <source>
        <dbReference type="ARBA" id="ARBA00022898"/>
    </source>
</evidence>
<dbReference type="InterPro" id="IPR001608">
    <property type="entry name" value="Ala_racemase_N"/>
</dbReference>
<dbReference type="PRINTS" id="PR00992">
    <property type="entry name" value="ALARACEMASE"/>
</dbReference>
<comment type="similarity">
    <text evidence="5">Belongs to the alanine racemase family.</text>
</comment>
<sequence>MFDSRPTFAEIDLGALRENYAVVRASVPSRSAVLAVVKADAYGHGFLEVSKELERQGVDAFGVAFLAEAIQLRKSGIDKPVLLLGGIYPGQERKCVGFGISSAVFSLEQLKALDLAAGKLYRKALVHLKVDTGMGRLGIPYDQVPALLDALKLLPNIYLEGVISHFASADELDESGQYFTRLQGERFGWAVEQIRKAGFSPRYIHIANSAGALLNDYPFCNLVRPGIALYGALPSPDFQGRLSLRPVMRLKSKIAMLKWVEPSTSISYGRRFTAEQRTLIASVPVGYADGYPRALTNKGQVLVRGERAQVSGTVCMDWLMLDVSHIPGVAVGDDVTLIGEDRQGNTVFAEEVAGWAGTIPYELLCGISKRVPRVYIGAGK</sequence>
<evidence type="ECO:0000256" key="7">
    <source>
        <dbReference type="PIRSR" id="PIRSR600821-52"/>
    </source>
</evidence>
<comment type="catalytic activity">
    <reaction evidence="1 5">
        <text>L-alanine = D-alanine</text>
        <dbReference type="Rhea" id="RHEA:20249"/>
        <dbReference type="ChEBI" id="CHEBI:57416"/>
        <dbReference type="ChEBI" id="CHEBI:57972"/>
        <dbReference type="EC" id="5.1.1.1"/>
    </reaction>
</comment>
<dbReference type="InterPro" id="IPR020622">
    <property type="entry name" value="Ala_racemase_pyridoxalP-BS"/>
</dbReference>
<dbReference type="PANTHER" id="PTHR30511:SF0">
    <property type="entry name" value="ALANINE RACEMASE, CATABOLIC-RELATED"/>
    <property type="match status" value="1"/>
</dbReference>
<name>A0A1T4MTS3_9BACT</name>
<dbReference type="SMART" id="SM01005">
    <property type="entry name" value="Ala_racemase_C"/>
    <property type="match status" value="1"/>
</dbReference>
<comment type="function">
    <text evidence="5">Catalyzes the interconversion of L-alanine and D-alanine. May also act on other amino acids.</text>
</comment>
<evidence type="ECO:0000259" key="8">
    <source>
        <dbReference type="SMART" id="SM01005"/>
    </source>
</evidence>
<dbReference type="PROSITE" id="PS00395">
    <property type="entry name" value="ALANINE_RACEMASE"/>
    <property type="match status" value="1"/>
</dbReference>
<dbReference type="AlphaFoldDB" id="A0A1T4MTS3"/>
<dbReference type="Proteomes" id="UP000190102">
    <property type="component" value="Unassembled WGS sequence"/>
</dbReference>
<dbReference type="STRING" id="115783.SAMN02745119_01398"/>
<dbReference type="OrthoDB" id="9813814at2"/>
<evidence type="ECO:0000256" key="4">
    <source>
        <dbReference type="ARBA" id="ARBA00023235"/>
    </source>
</evidence>
<keyword evidence="3 5" id="KW-0663">Pyridoxal phosphate</keyword>
<dbReference type="NCBIfam" id="TIGR00492">
    <property type="entry name" value="alr"/>
    <property type="match status" value="1"/>
</dbReference>
<dbReference type="CDD" id="cd00430">
    <property type="entry name" value="PLPDE_III_AR"/>
    <property type="match status" value="1"/>
</dbReference>
<dbReference type="SUPFAM" id="SSF50621">
    <property type="entry name" value="Alanine racemase C-terminal domain-like"/>
    <property type="match status" value="1"/>
</dbReference>
<comment type="pathway">
    <text evidence="5">Amino-acid biosynthesis; D-alanine biosynthesis; D-alanine from L-alanine: step 1/1.</text>
</comment>
<feature type="binding site" evidence="5 7">
    <location>
        <position position="136"/>
    </location>
    <ligand>
        <name>substrate</name>
    </ligand>
</feature>
<evidence type="ECO:0000256" key="6">
    <source>
        <dbReference type="PIRSR" id="PIRSR600821-50"/>
    </source>
</evidence>
<organism evidence="9 10">
    <name type="scientific">Trichlorobacter thiogenes</name>
    <dbReference type="NCBI Taxonomy" id="115783"/>
    <lineage>
        <taxon>Bacteria</taxon>
        <taxon>Pseudomonadati</taxon>
        <taxon>Thermodesulfobacteriota</taxon>
        <taxon>Desulfuromonadia</taxon>
        <taxon>Geobacterales</taxon>
        <taxon>Geobacteraceae</taxon>
        <taxon>Trichlorobacter</taxon>
    </lineage>
</organism>
<reference evidence="10" key="1">
    <citation type="submission" date="2017-02" db="EMBL/GenBank/DDBJ databases">
        <authorList>
            <person name="Varghese N."/>
            <person name="Submissions S."/>
        </authorList>
    </citation>
    <scope>NUCLEOTIDE SEQUENCE [LARGE SCALE GENOMIC DNA]</scope>
    <source>
        <strain evidence="10">ATCC BAA-34</strain>
    </source>
</reference>
<gene>
    <name evidence="9" type="ORF">SAMN02745119_01398</name>
</gene>
<dbReference type="InterPro" id="IPR011079">
    <property type="entry name" value="Ala_racemase_C"/>
</dbReference>
<dbReference type="HAMAP" id="MF_01201">
    <property type="entry name" value="Ala_racemase"/>
    <property type="match status" value="1"/>
</dbReference>
<comment type="cofactor">
    <cofactor evidence="2 5 6">
        <name>pyridoxal 5'-phosphate</name>
        <dbReference type="ChEBI" id="CHEBI:597326"/>
    </cofactor>
</comment>
<dbReference type="RefSeq" id="WP_078789716.1">
    <property type="nucleotide sequence ID" value="NZ_FUWR01000006.1"/>
</dbReference>
<dbReference type="GO" id="GO:0030170">
    <property type="term" value="F:pyridoxal phosphate binding"/>
    <property type="evidence" value="ECO:0007669"/>
    <property type="project" value="UniProtKB-UniRule"/>
</dbReference>
<dbReference type="UniPathway" id="UPA00042">
    <property type="reaction ID" value="UER00497"/>
</dbReference>
<feature type="domain" description="Alanine racemase C-terminal" evidence="8">
    <location>
        <begin position="247"/>
        <end position="376"/>
    </location>
</feature>
<dbReference type="EC" id="5.1.1.1" evidence="5"/>
<feature type="active site" description="Proton acceptor; specific for D-alanine" evidence="5">
    <location>
        <position position="38"/>
    </location>
</feature>
<dbReference type="GO" id="GO:0005829">
    <property type="term" value="C:cytosol"/>
    <property type="evidence" value="ECO:0007669"/>
    <property type="project" value="TreeGrafter"/>
</dbReference>
<keyword evidence="4 5" id="KW-0413">Isomerase</keyword>
<proteinExistence type="inferred from homology"/>
<dbReference type="InterPro" id="IPR009006">
    <property type="entry name" value="Ala_racemase/Decarboxylase_C"/>
</dbReference>
<dbReference type="PANTHER" id="PTHR30511">
    <property type="entry name" value="ALANINE RACEMASE"/>
    <property type="match status" value="1"/>
</dbReference>
<feature type="active site" description="Proton acceptor; specific for L-alanine" evidence="5">
    <location>
        <position position="268"/>
    </location>
</feature>
<dbReference type="Gene3D" id="2.40.37.10">
    <property type="entry name" value="Lyase, Ornithine Decarboxylase, Chain A, domain 1"/>
    <property type="match status" value="1"/>
</dbReference>
<evidence type="ECO:0000256" key="5">
    <source>
        <dbReference type="HAMAP-Rule" id="MF_01201"/>
    </source>
</evidence>
<evidence type="ECO:0000256" key="2">
    <source>
        <dbReference type="ARBA" id="ARBA00001933"/>
    </source>
</evidence>
<protein>
    <recommendedName>
        <fullName evidence="5">Alanine racemase</fullName>
        <ecNumber evidence="5">5.1.1.1</ecNumber>
    </recommendedName>
</protein>
<dbReference type="Pfam" id="PF00842">
    <property type="entry name" value="Ala_racemase_C"/>
    <property type="match status" value="1"/>
</dbReference>
<evidence type="ECO:0000313" key="10">
    <source>
        <dbReference type="Proteomes" id="UP000190102"/>
    </source>
</evidence>
<feature type="modified residue" description="N6-(pyridoxal phosphate)lysine" evidence="5 6">
    <location>
        <position position="38"/>
    </location>
</feature>
<evidence type="ECO:0000313" key="9">
    <source>
        <dbReference type="EMBL" id="SJZ70301.1"/>
    </source>
</evidence>
<keyword evidence="10" id="KW-1185">Reference proteome</keyword>
<accession>A0A1T4MTS3</accession>
<dbReference type="InterPro" id="IPR029066">
    <property type="entry name" value="PLP-binding_barrel"/>
</dbReference>
<dbReference type="InterPro" id="IPR000821">
    <property type="entry name" value="Ala_racemase"/>
</dbReference>
<dbReference type="GO" id="GO:0008784">
    <property type="term" value="F:alanine racemase activity"/>
    <property type="evidence" value="ECO:0007669"/>
    <property type="project" value="UniProtKB-UniRule"/>
</dbReference>
<dbReference type="GO" id="GO:0030632">
    <property type="term" value="P:D-alanine biosynthetic process"/>
    <property type="evidence" value="ECO:0007669"/>
    <property type="project" value="UniProtKB-UniRule"/>
</dbReference>
<feature type="binding site" evidence="5 7">
    <location>
        <position position="316"/>
    </location>
    <ligand>
        <name>substrate</name>
    </ligand>
</feature>
<dbReference type="FunFam" id="3.20.20.10:FF:000002">
    <property type="entry name" value="Alanine racemase"/>
    <property type="match status" value="1"/>
</dbReference>
<dbReference type="Gene3D" id="3.20.20.10">
    <property type="entry name" value="Alanine racemase"/>
    <property type="match status" value="1"/>
</dbReference>